<dbReference type="InterPro" id="IPR012902">
    <property type="entry name" value="N_methyl_site"/>
</dbReference>
<keyword evidence="1" id="KW-0812">Transmembrane</keyword>
<protein>
    <submittedName>
        <fullName evidence="2">Prepilin-type N-terminal cleavage/methylation domain protein</fullName>
    </submittedName>
</protein>
<evidence type="ECO:0000256" key="1">
    <source>
        <dbReference type="SAM" id="Phobius"/>
    </source>
</evidence>
<sequence length="432" mass="45992">MRSSVRPRGFSLVELLVGAAVGSVVLVGISLAFISQARQYQAHASRRAIQASSRQAMSFLERTLNRAGYGVDPDRAIVPYDAFDSGTNVQSTGFPDAFAVHSRDPLFSRRVSKVETNRLELTAPLTEELYRGQILLVLCPGAITYTYVTVGTPAEAGDSVIQLEHTVPAVDSPLGAPGALFRDEARRLNPTVAACFTGAELPTVVKVDRAAFYVASFDEDGNPATPTTRPYLMLHRGLDLAGGADGKPDGVIDARDAVPLGDGIEQFQVAYILNTIHSSNPALEKTVPPLVGVVDGNIPTTAGGTRPWPFGEQWARTSTADQPAYGDAYDSPRRVTAHPANIRQVRLTLVARSTVPDPQFAGDDALSPGAAWASGTYGGATTWNQLENLGTAPSAKYDPRGGGFYRVVMRQAVTPKNLLTRSQFLPTTPGGG</sequence>
<dbReference type="AlphaFoldDB" id="A0A3S7UV78"/>
<accession>A0A3S7UV78</accession>
<evidence type="ECO:0000313" key="2">
    <source>
        <dbReference type="EMBL" id="AYM52686.1"/>
    </source>
</evidence>
<keyword evidence="1" id="KW-0472">Membrane</keyword>
<keyword evidence="1" id="KW-1133">Transmembrane helix</keyword>
<feature type="transmembrane region" description="Helical" evidence="1">
    <location>
        <begin position="12"/>
        <end position="34"/>
    </location>
</feature>
<name>A0A3S7UV78_9BACT</name>
<dbReference type="NCBIfam" id="TIGR02532">
    <property type="entry name" value="IV_pilin_GFxxxE"/>
    <property type="match status" value="1"/>
</dbReference>
<dbReference type="Pfam" id="PF07963">
    <property type="entry name" value="N_methyl"/>
    <property type="match status" value="1"/>
</dbReference>
<proteinExistence type="predicted"/>
<dbReference type="EMBL" id="MH908881">
    <property type="protein sequence ID" value="AYM52686.1"/>
    <property type="molecule type" value="Genomic_DNA"/>
</dbReference>
<reference evidence="2" key="1">
    <citation type="journal article" date="2018" name="J. Ind. Microbiol. Biotechnol.">
        <title>Genome mining reveals uncommon alkylpyrones as type III PKS products from myxobacteria.</title>
        <authorList>
            <person name="Hug J.J."/>
            <person name="Panter F."/>
            <person name="Krug D."/>
            <person name="Muller R."/>
        </authorList>
    </citation>
    <scope>NUCLEOTIDE SEQUENCE</scope>
    <source>
        <strain evidence="2">MCy10622</strain>
    </source>
</reference>
<dbReference type="PROSITE" id="PS00409">
    <property type="entry name" value="PROKAR_NTER_METHYL"/>
    <property type="match status" value="1"/>
</dbReference>
<organism evidence="2">
    <name type="scientific">Aggregicoccus edonensis</name>
    <dbReference type="NCBI Taxonomy" id="1450165"/>
    <lineage>
        <taxon>Bacteria</taxon>
        <taxon>Pseudomonadati</taxon>
        <taxon>Myxococcota</taxon>
        <taxon>Myxococcia</taxon>
        <taxon>Myxococcales</taxon>
        <taxon>Cystobacterineae</taxon>
        <taxon>Myxococcaceae</taxon>
        <taxon>Aggregicoccus</taxon>
    </lineage>
</organism>